<evidence type="ECO:0000313" key="5">
    <source>
        <dbReference type="Proteomes" id="UP000297716"/>
    </source>
</evidence>
<evidence type="ECO:0000259" key="3">
    <source>
        <dbReference type="Pfam" id="PF02230"/>
    </source>
</evidence>
<dbReference type="OrthoDB" id="2418081at2759"/>
<proteinExistence type="inferred from homology"/>
<sequence>MASDSDTTYTVGPKAAHTQTVIFLHGRDSNCREFANELFESDASEPANQPRTLPDLFPGIRWVFPSAPILQSERFGTDMSQWFDMWSVENLAERSELQHPGLHQSVEQILWVLKKEEMLVPRERIFLAGISQGFATVIAVLFAAAPKRFARLIGLCSWMPAALCAEDFQSFEDTSDGKSSRSTPVFLGHPIDDEVVPIKNGRDLRDTFQSRRFQVEWREYEDGGHWVNEPQGVDDIARFINSHMLDKSSERSGG</sequence>
<evidence type="ECO:0000256" key="2">
    <source>
        <dbReference type="SAM" id="Phobius"/>
    </source>
</evidence>
<dbReference type="EMBL" id="SKBN01000223">
    <property type="protein sequence ID" value="TGJ80413.1"/>
    <property type="molecule type" value="Genomic_DNA"/>
</dbReference>
<comment type="caution">
    <text evidence="4">The sequence shown here is derived from an EMBL/GenBank/DDBJ whole genome shotgun (WGS) entry which is preliminary data.</text>
</comment>
<dbReference type="AlphaFoldDB" id="A0A4Z0YPC6"/>
<organism evidence="4 5">
    <name type="scientific">Xylaria hypoxylon</name>
    <dbReference type="NCBI Taxonomy" id="37992"/>
    <lineage>
        <taxon>Eukaryota</taxon>
        <taxon>Fungi</taxon>
        <taxon>Dikarya</taxon>
        <taxon>Ascomycota</taxon>
        <taxon>Pezizomycotina</taxon>
        <taxon>Sordariomycetes</taxon>
        <taxon>Xylariomycetidae</taxon>
        <taxon>Xylariales</taxon>
        <taxon>Xylariaceae</taxon>
        <taxon>Xylaria</taxon>
    </lineage>
</organism>
<dbReference type="STRING" id="37992.A0A4Z0YPC6"/>
<name>A0A4Z0YPC6_9PEZI</name>
<feature type="transmembrane region" description="Helical" evidence="2">
    <location>
        <begin position="125"/>
        <end position="145"/>
    </location>
</feature>
<keyword evidence="2" id="KW-0472">Membrane</keyword>
<dbReference type="InterPro" id="IPR003140">
    <property type="entry name" value="PLipase/COase/thioEstase"/>
</dbReference>
<keyword evidence="2" id="KW-1133">Transmembrane helix</keyword>
<dbReference type="GO" id="GO:0052689">
    <property type="term" value="F:carboxylic ester hydrolase activity"/>
    <property type="evidence" value="ECO:0007669"/>
    <property type="project" value="TreeGrafter"/>
</dbReference>
<reference evidence="4 5" key="1">
    <citation type="submission" date="2019-03" db="EMBL/GenBank/DDBJ databases">
        <title>Draft genome sequence of Xylaria hypoxylon DSM 108379, a ubiquitous saprotrophic-parasitic fungi on hardwood.</title>
        <authorList>
            <person name="Buettner E."/>
            <person name="Leonhardt S."/>
            <person name="Gebauer A.M."/>
            <person name="Liers C."/>
            <person name="Hofrichter M."/>
            <person name="Kellner H."/>
        </authorList>
    </citation>
    <scope>NUCLEOTIDE SEQUENCE [LARGE SCALE GENOMIC DNA]</scope>
    <source>
        <strain evidence="4 5">DSM 108379</strain>
    </source>
</reference>
<keyword evidence="5" id="KW-1185">Reference proteome</keyword>
<dbReference type="Gene3D" id="3.40.50.1820">
    <property type="entry name" value="alpha/beta hydrolase"/>
    <property type="match status" value="1"/>
</dbReference>
<comment type="similarity">
    <text evidence="1">Belongs to the AB hydrolase superfamily. AB hydrolase 2 family.</text>
</comment>
<dbReference type="GO" id="GO:0008474">
    <property type="term" value="F:palmitoyl-(protein) hydrolase activity"/>
    <property type="evidence" value="ECO:0007669"/>
    <property type="project" value="TreeGrafter"/>
</dbReference>
<feature type="domain" description="Phospholipase/carboxylesterase/thioesterase" evidence="3">
    <location>
        <begin position="11"/>
        <end position="243"/>
    </location>
</feature>
<evidence type="ECO:0000256" key="1">
    <source>
        <dbReference type="ARBA" id="ARBA00006499"/>
    </source>
</evidence>
<protein>
    <recommendedName>
        <fullName evidence="3">Phospholipase/carboxylesterase/thioesterase domain-containing protein</fullName>
    </recommendedName>
</protein>
<gene>
    <name evidence="4" type="ORF">E0Z10_g8350</name>
</gene>
<dbReference type="Proteomes" id="UP000297716">
    <property type="component" value="Unassembled WGS sequence"/>
</dbReference>
<dbReference type="PANTHER" id="PTHR10655">
    <property type="entry name" value="LYSOPHOSPHOLIPASE-RELATED"/>
    <property type="match status" value="1"/>
</dbReference>
<dbReference type="GO" id="GO:0005737">
    <property type="term" value="C:cytoplasm"/>
    <property type="evidence" value="ECO:0007669"/>
    <property type="project" value="TreeGrafter"/>
</dbReference>
<dbReference type="InterPro" id="IPR029058">
    <property type="entry name" value="AB_hydrolase_fold"/>
</dbReference>
<dbReference type="SUPFAM" id="SSF53474">
    <property type="entry name" value="alpha/beta-Hydrolases"/>
    <property type="match status" value="1"/>
</dbReference>
<accession>A0A4Z0YPC6</accession>
<dbReference type="InterPro" id="IPR050565">
    <property type="entry name" value="LYPA1-2/EST-like"/>
</dbReference>
<keyword evidence="2" id="KW-0812">Transmembrane</keyword>
<dbReference type="Pfam" id="PF02230">
    <property type="entry name" value="Abhydrolase_2"/>
    <property type="match status" value="1"/>
</dbReference>
<evidence type="ECO:0000313" key="4">
    <source>
        <dbReference type="EMBL" id="TGJ80413.1"/>
    </source>
</evidence>
<dbReference type="PANTHER" id="PTHR10655:SF63">
    <property type="entry name" value="PHOSPHOLIPASE_CARBOXYLESTERASE_THIOESTERASE DOMAIN-CONTAINING PROTEIN"/>
    <property type="match status" value="1"/>
</dbReference>